<dbReference type="InterPro" id="IPR005135">
    <property type="entry name" value="Endo/exonuclease/phosphatase"/>
</dbReference>
<dbReference type="STRING" id="400727.A0A2T7PFM7"/>
<organism evidence="14 15">
    <name type="scientific">Pomacea canaliculata</name>
    <name type="common">Golden apple snail</name>
    <dbReference type="NCBI Taxonomy" id="400727"/>
    <lineage>
        <taxon>Eukaryota</taxon>
        <taxon>Metazoa</taxon>
        <taxon>Spiralia</taxon>
        <taxon>Lophotrochozoa</taxon>
        <taxon>Mollusca</taxon>
        <taxon>Gastropoda</taxon>
        <taxon>Caenogastropoda</taxon>
        <taxon>Architaenioglossa</taxon>
        <taxon>Ampullarioidea</taxon>
        <taxon>Ampullariidae</taxon>
        <taxon>Pomacea</taxon>
    </lineage>
</organism>
<keyword evidence="7" id="KW-0227">DNA damage</keyword>
<dbReference type="PANTHER" id="PTHR15822:SF4">
    <property type="entry name" value="TYROSYL-DNA PHOSPHODIESTERASE 2"/>
    <property type="match status" value="1"/>
</dbReference>
<keyword evidence="9" id="KW-0460">Magnesium</keyword>
<evidence type="ECO:0000256" key="12">
    <source>
        <dbReference type="ARBA" id="ARBA00031304"/>
    </source>
</evidence>
<dbReference type="Gene3D" id="1.10.8.10">
    <property type="entry name" value="DNA helicase RuvA subunit, C-terminal domain"/>
    <property type="match status" value="1"/>
</dbReference>
<evidence type="ECO:0000256" key="3">
    <source>
        <dbReference type="ARBA" id="ARBA00004322"/>
    </source>
</evidence>
<comment type="subcellular location">
    <subcellularLocation>
        <location evidence="3">Nucleus</location>
        <location evidence="3">PML body</location>
    </subcellularLocation>
</comment>
<evidence type="ECO:0000256" key="10">
    <source>
        <dbReference type="ARBA" id="ARBA00023204"/>
    </source>
</evidence>
<evidence type="ECO:0000256" key="9">
    <source>
        <dbReference type="ARBA" id="ARBA00022842"/>
    </source>
</evidence>
<keyword evidence="6" id="KW-0479">Metal-binding</keyword>
<evidence type="ECO:0000313" key="14">
    <source>
        <dbReference type="EMBL" id="PVD32224.1"/>
    </source>
</evidence>
<comment type="cofactor">
    <cofactor evidence="1">
        <name>Mn(2+)</name>
        <dbReference type="ChEBI" id="CHEBI:29035"/>
    </cofactor>
</comment>
<evidence type="ECO:0000256" key="8">
    <source>
        <dbReference type="ARBA" id="ARBA00022801"/>
    </source>
</evidence>
<evidence type="ECO:0000256" key="11">
    <source>
        <dbReference type="ARBA" id="ARBA00023242"/>
    </source>
</evidence>
<evidence type="ECO:0000256" key="6">
    <source>
        <dbReference type="ARBA" id="ARBA00022723"/>
    </source>
</evidence>
<dbReference type="GO" id="GO:0046872">
    <property type="term" value="F:metal ion binding"/>
    <property type="evidence" value="ECO:0007669"/>
    <property type="project" value="UniProtKB-KW"/>
</dbReference>
<evidence type="ECO:0000256" key="2">
    <source>
        <dbReference type="ARBA" id="ARBA00001946"/>
    </source>
</evidence>
<evidence type="ECO:0000256" key="5">
    <source>
        <dbReference type="ARBA" id="ARBA00022722"/>
    </source>
</evidence>
<keyword evidence="8" id="KW-0378">Hydrolase</keyword>
<dbReference type="GO" id="GO:0003697">
    <property type="term" value="F:single-stranded DNA binding"/>
    <property type="evidence" value="ECO:0007669"/>
    <property type="project" value="TreeGrafter"/>
</dbReference>
<dbReference type="SUPFAM" id="SSF56219">
    <property type="entry name" value="DNase I-like"/>
    <property type="match status" value="1"/>
</dbReference>
<sequence>MERKTDMCDSDSSDCQIEEQNLPTAAECEERCQRFAAVTGTDTALAMFFLQDREEGENIVPPTEKSDSEPHRIRLLSWNIDGLDNNNVKTRAKAVVNTINSEKPHVVFVQEMVPSNEAVLREGLTNYQAICGGTGSKEGYYTGIFLQKQHTILEDYQIKPFFSSQMARSLLIASCLVKGVPMTLITSHLESTKNHAEERKRQLISAFKHIEQAPQDHTVVFGGDLNLRDKELESIGGIPSGIVDLWETTGRRKEARSTWDTFRNDNLGYEGHSRAALRFDRLYMRPAKPAPKIKAVYFELVGLQRVPDIMRFPSDHWGILAHFDILP</sequence>
<keyword evidence="5" id="KW-0540">Nuclease</keyword>
<dbReference type="InterPro" id="IPR051547">
    <property type="entry name" value="TDP2-like"/>
</dbReference>
<comment type="caution">
    <text evidence="14">The sequence shown here is derived from an EMBL/GenBank/DDBJ whole genome shotgun (WGS) entry which is preliminary data.</text>
</comment>
<dbReference type="GO" id="GO:0016605">
    <property type="term" value="C:PML body"/>
    <property type="evidence" value="ECO:0007669"/>
    <property type="project" value="UniProtKB-SubCell"/>
</dbReference>
<dbReference type="GO" id="GO:0004518">
    <property type="term" value="F:nuclease activity"/>
    <property type="evidence" value="ECO:0007669"/>
    <property type="project" value="UniProtKB-KW"/>
</dbReference>
<dbReference type="Proteomes" id="UP000245119">
    <property type="component" value="Linkage Group LG4"/>
</dbReference>
<accession>A0A2T7PFM7</accession>
<reference evidence="14 15" key="1">
    <citation type="submission" date="2018-04" db="EMBL/GenBank/DDBJ databases">
        <title>The genome of golden apple snail Pomacea canaliculata provides insight into stress tolerance and invasive adaptation.</title>
        <authorList>
            <person name="Liu C."/>
            <person name="Liu B."/>
            <person name="Ren Y."/>
            <person name="Zhang Y."/>
            <person name="Wang H."/>
            <person name="Li S."/>
            <person name="Jiang F."/>
            <person name="Yin L."/>
            <person name="Zhang G."/>
            <person name="Qian W."/>
            <person name="Fan W."/>
        </authorList>
    </citation>
    <scope>NUCLEOTIDE SEQUENCE [LARGE SCALE GENOMIC DNA]</scope>
    <source>
        <strain evidence="14">SZHN2017</strain>
        <tissue evidence="14">Muscle</tissue>
    </source>
</reference>
<evidence type="ECO:0000256" key="4">
    <source>
        <dbReference type="ARBA" id="ARBA00017870"/>
    </source>
</evidence>
<dbReference type="FunFam" id="3.60.10.10:FF:000024">
    <property type="entry name" value="Tyrosyl-DNA phosphodiesterase 2"/>
    <property type="match status" value="1"/>
</dbReference>
<evidence type="ECO:0000256" key="7">
    <source>
        <dbReference type="ARBA" id="ARBA00022763"/>
    </source>
</evidence>
<name>A0A2T7PFM7_POMCA</name>
<evidence type="ECO:0000313" key="15">
    <source>
        <dbReference type="Proteomes" id="UP000245119"/>
    </source>
</evidence>
<dbReference type="CDD" id="cd09080">
    <property type="entry name" value="TDP2"/>
    <property type="match status" value="1"/>
</dbReference>
<evidence type="ECO:0000256" key="1">
    <source>
        <dbReference type="ARBA" id="ARBA00001936"/>
    </source>
</evidence>
<dbReference type="GO" id="GO:0070260">
    <property type="term" value="F:5'-tyrosyl-DNA phosphodiesterase activity"/>
    <property type="evidence" value="ECO:0007669"/>
    <property type="project" value="TreeGrafter"/>
</dbReference>
<dbReference type="Pfam" id="PF03372">
    <property type="entry name" value="Exo_endo_phos"/>
    <property type="match status" value="1"/>
</dbReference>
<dbReference type="AlphaFoldDB" id="A0A2T7PFM7"/>
<dbReference type="InterPro" id="IPR036691">
    <property type="entry name" value="Endo/exonu/phosph_ase_sf"/>
</dbReference>
<dbReference type="GO" id="GO:0006302">
    <property type="term" value="P:double-strand break repair"/>
    <property type="evidence" value="ECO:0007669"/>
    <property type="project" value="TreeGrafter"/>
</dbReference>
<dbReference type="GO" id="GO:0005737">
    <property type="term" value="C:cytoplasm"/>
    <property type="evidence" value="ECO:0007669"/>
    <property type="project" value="TreeGrafter"/>
</dbReference>
<comment type="cofactor">
    <cofactor evidence="2">
        <name>Mg(2+)</name>
        <dbReference type="ChEBI" id="CHEBI:18420"/>
    </cofactor>
</comment>
<proteinExistence type="predicted"/>
<gene>
    <name evidence="14" type="ORF">C0Q70_07656</name>
</gene>
<dbReference type="OrthoDB" id="9975959at2759"/>
<keyword evidence="10" id="KW-0234">DNA repair</keyword>
<protein>
    <recommendedName>
        <fullName evidence="4">Tyrosyl-DNA phosphodiesterase 2</fullName>
    </recommendedName>
    <alternativeName>
        <fullName evidence="12">5'-tyrosyl-DNA phosphodiesterase</fullName>
    </alternativeName>
</protein>
<evidence type="ECO:0000259" key="13">
    <source>
        <dbReference type="Pfam" id="PF03372"/>
    </source>
</evidence>
<keyword evidence="15" id="KW-1185">Reference proteome</keyword>
<feature type="domain" description="Endonuclease/exonuclease/phosphatase" evidence="13">
    <location>
        <begin position="76"/>
        <end position="316"/>
    </location>
</feature>
<dbReference type="Gene3D" id="3.60.10.10">
    <property type="entry name" value="Endonuclease/exonuclease/phosphatase"/>
    <property type="match status" value="1"/>
</dbReference>
<dbReference type="EMBL" id="PZQS01000004">
    <property type="protein sequence ID" value="PVD32224.1"/>
    <property type="molecule type" value="Genomic_DNA"/>
</dbReference>
<keyword evidence="11" id="KW-0539">Nucleus</keyword>
<dbReference type="PANTHER" id="PTHR15822">
    <property type="entry name" value="TRAF AND TNF RECEPTOR-ASSOCIATED PROTEIN"/>
    <property type="match status" value="1"/>
</dbReference>